<comment type="caution">
    <text evidence="1">The sequence shown here is derived from an EMBL/GenBank/DDBJ whole genome shotgun (WGS) entry which is preliminary data.</text>
</comment>
<dbReference type="AlphaFoldDB" id="A0ABD3I7W4"/>
<dbReference type="Proteomes" id="UP001633002">
    <property type="component" value="Unassembled WGS sequence"/>
</dbReference>
<dbReference type="EMBL" id="JBJQOH010000002">
    <property type="protein sequence ID" value="KAL3698545.1"/>
    <property type="molecule type" value="Genomic_DNA"/>
</dbReference>
<keyword evidence="2" id="KW-1185">Reference proteome</keyword>
<protein>
    <submittedName>
        <fullName evidence="1">Uncharacterized protein</fullName>
    </submittedName>
</protein>
<proteinExistence type="predicted"/>
<accession>A0ABD3I7W4</accession>
<gene>
    <name evidence="1" type="ORF">R1sor_012621</name>
</gene>
<name>A0ABD3I7W4_9MARC</name>
<evidence type="ECO:0000313" key="1">
    <source>
        <dbReference type="EMBL" id="KAL3698545.1"/>
    </source>
</evidence>
<reference evidence="1 2" key="1">
    <citation type="submission" date="2024-09" db="EMBL/GenBank/DDBJ databases">
        <title>Chromosome-scale assembly of Riccia sorocarpa.</title>
        <authorList>
            <person name="Paukszto L."/>
        </authorList>
    </citation>
    <scope>NUCLEOTIDE SEQUENCE [LARGE SCALE GENOMIC DNA]</scope>
    <source>
        <strain evidence="1">LP-2024</strain>
        <tissue evidence="1">Aerial parts of the thallus</tissue>
    </source>
</reference>
<evidence type="ECO:0000313" key="2">
    <source>
        <dbReference type="Proteomes" id="UP001633002"/>
    </source>
</evidence>
<sequence length="159" mass="18525">MQVHEDPSEVNKDRFEKTLQAARQREQADTRISRVKCRIKWLKDGTRQAEATYGDLYFVEVECTEVREQRWETLQLVDKTITREQNRTLAQMPSDGFIQEIVLFLHQEKSPGKATGFDGVTVEVLMAGWEFMSKDYYHMVQKVKCISVVVLDAINCKFS</sequence>
<organism evidence="1 2">
    <name type="scientific">Riccia sorocarpa</name>
    <dbReference type="NCBI Taxonomy" id="122646"/>
    <lineage>
        <taxon>Eukaryota</taxon>
        <taxon>Viridiplantae</taxon>
        <taxon>Streptophyta</taxon>
        <taxon>Embryophyta</taxon>
        <taxon>Marchantiophyta</taxon>
        <taxon>Marchantiopsida</taxon>
        <taxon>Marchantiidae</taxon>
        <taxon>Marchantiales</taxon>
        <taxon>Ricciaceae</taxon>
        <taxon>Riccia</taxon>
    </lineage>
</organism>